<evidence type="ECO:0000313" key="4">
    <source>
        <dbReference type="EMBL" id="PSR94197.1"/>
    </source>
</evidence>
<dbReference type="AlphaFoldDB" id="A0A2T3AEN6"/>
<evidence type="ECO:0000313" key="5">
    <source>
        <dbReference type="Proteomes" id="UP000241462"/>
    </source>
</evidence>
<dbReference type="Pfam" id="PF20150">
    <property type="entry name" value="2EXR"/>
    <property type="match status" value="1"/>
</dbReference>
<protein>
    <recommendedName>
        <fullName evidence="3">2EXR domain-containing protein</fullName>
    </recommendedName>
</protein>
<name>A0A2T3AEN6_9PEZI</name>
<feature type="compositionally biased region" description="Polar residues" evidence="1">
    <location>
        <begin position="32"/>
        <end position="45"/>
    </location>
</feature>
<dbReference type="OrthoDB" id="5242916at2759"/>
<dbReference type="InterPro" id="IPR045518">
    <property type="entry name" value="2EXR"/>
</dbReference>
<evidence type="ECO:0000259" key="3">
    <source>
        <dbReference type="Pfam" id="PF20150"/>
    </source>
</evidence>
<accession>A0A2T3AEN6</accession>
<reference evidence="4 5" key="1">
    <citation type="journal article" date="2018" name="Mycol. Prog.">
        <title>Coniella lustricola, a new species from submerged detritus.</title>
        <authorList>
            <person name="Raudabaugh D.B."/>
            <person name="Iturriaga T."/>
            <person name="Carver A."/>
            <person name="Mondo S."/>
            <person name="Pangilinan J."/>
            <person name="Lipzen A."/>
            <person name="He G."/>
            <person name="Amirebrahimi M."/>
            <person name="Grigoriev I.V."/>
            <person name="Miller A.N."/>
        </authorList>
    </citation>
    <scope>NUCLEOTIDE SEQUENCE [LARGE SCALE GENOMIC DNA]</scope>
    <source>
        <strain evidence="4 5">B22-T-1</strain>
    </source>
</reference>
<sequence>MTDSLNPRSLWRIPAGLVGLVLLTWLLTSMGDSTSKGPRPSSRQCSYKAKRHCKPHTAARQPSKESLSRERVEDRQGALYRTFHLFASLPPELRGQIWRDAMPAPGANIIRMSPVFERGAGNDVYRCTLHWDSPPAAQDYSVWQTRQILMATCREARAMTRPPADKSVKLRLTRPQRYTESDAGRLALFRTPWISRQILLHVDEMLVLEIQQGLDELNTAGEMYGQRWRPKVPGLPHLSGTMGISFDKVCIEYTEFQNTQYCSIDLLILQLRCQPTPYPLFRTITSRHPSTREIPKRFLAPGEGVYFRHMVTYYGALWQELVLFEVDSIRHLAGLPSSRVLVSPLYPCDLTAPAPWPVTEADLEDPREVWNSFVRQGEGWRYHSLLRPSIARSDLRHEVLGLIQ</sequence>
<feature type="chain" id="PRO_5015599757" description="2EXR domain-containing protein" evidence="2">
    <location>
        <begin position="32"/>
        <end position="404"/>
    </location>
</feature>
<feature type="compositionally biased region" description="Basic and acidic residues" evidence="1">
    <location>
        <begin position="62"/>
        <end position="71"/>
    </location>
</feature>
<feature type="compositionally biased region" description="Basic residues" evidence="1">
    <location>
        <begin position="48"/>
        <end position="57"/>
    </location>
</feature>
<keyword evidence="5" id="KW-1185">Reference proteome</keyword>
<organism evidence="4 5">
    <name type="scientific">Coniella lustricola</name>
    <dbReference type="NCBI Taxonomy" id="2025994"/>
    <lineage>
        <taxon>Eukaryota</taxon>
        <taxon>Fungi</taxon>
        <taxon>Dikarya</taxon>
        <taxon>Ascomycota</taxon>
        <taxon>Pezizomycotina</taxon>
        <taxon>Sordariomycetes</taxon>
        <taxon>Sordariomycetidae</taxon>
        <taxon>Diaporthales</taxon>
        <taxon>Schizoparmaceae</taxon>
        <taxon>Coniella</taxon>
    </lineage>
</organism>
<feature type="domain" description="2EXR" evidence="3">
    <location>
        <begin position="83"/>
        <end position="166"/>
    </location>
</feature>
<evidence type="ECO:0000256" key="1">
    <source>
        <dbReference type="SAM" id="MobiDB-lite"/>
    </source>
</evidence>
<feature type="region of interest" description="Disordered" evidence="1">
    <location>
        <begin position="32"/>
        <end position="71"/>
    </location>
</feature>
<dbReference type="EMBL" id="KZ678401">
    <property type="protein sequence ID" value="PSR94197.1"/>
    <property type="molecule type" value="Genomic_DNA"/>
</dbReference>
<feature type="signal peptide" evidence="2">
    <location>
        <begin position="1"/>
        <end position="31"/>
    </location>
</feature>
<gene>
    <name evidence="4" type="ORF">BD289DRAFT_451524</name>
</gene>
<evidence type="ECO:0000256" key="2">
    <source>
        <dbReference type="SAM" id="SignalP"/>
    </source>
</evidence>
<dbReference type="Proteomes" id="UP000241462">
    <property type="component" value="Unassembled WGS sequence"/>
</dbReference>
<proteinExistence type="predicted"/>
<dbReference type="InParanoid" id="A0A2T3AEN6"/>
<keyword evidence="2" id="KW-0732">Signal</keyword>